<evidence type="ECO:0000313" key="1">
    <source>
        <dbReference type="EMBL" id="XDV55894.1"/>
    </source>
</evidence>
<proteinExistence type="predicted"/>
<name>A0AB39XD34_9BRAD</name>
<dbReference type="RefSeq" id="WP_369720333.1">
    <property type="nucleotide sequence ID" value="NZ_CP165734.1"/>
</dbReference>
<sequence>MDIDWIKFRAELEAQGQIYWIQHKNRKKIETPSAMRKRLKAIEGQLGKLEAAINSVPYTPPDLTPVRQWVQDLFLLYASLEAADKFGFAGRSNYFRDMLCEWLLIEWVNTLGGDLSFSRDEFQTPYGPLIDFLSIVLTAILGRAPGPSGAAKIIEQHRKADD</sequence>
<gene>
    <name evidence="1" type="ORF">AB8Z38_24570</name>
</gene>
<organism evidence="1">
    <name type="scientific">Bradyrhizobium sp. LLZ17</name>
    <dbReference type="NCBI Taxonomy" id="3239388"/>
    <lineage>
        <taxon>Bacteria</taxon>
        <taxon>Pseudomonadati</taxon>
        <taxon>Pseudomonadota</taxon>
        <taxon>Alphaproteobacteria</taxon>
        <taxon>Hyphomicrobiales</taxon>
        <taxon>Nitrobacteraceae</taxon>
        <taxon>Bradyrhizobium</taxon>
    </lineage>
</organism>
<dbReference type="EMBL" id="CP165734">
    <property type="protein sequence ID" value="XDV55894.1"/>
    <property type="molecule type" value="Genomic_DNA"/>
</dbReference>
<protein>
    <submittedName>
        <fullName evidence="1">Uncharacterized protein</fullName>
    </submittedName>
</protein>
<accession>A0AB39XD34</accession>
<dbReference type="AlphaFoldDB" id="A0AB39XD34"/>
<reference evidence="1" key="1">
    <citation type="submission" date="2024-08" db="EMBL/GenBank/DDBJ databases">
        <authorList>
            <person name="Chaddad Z."/>
            <person name="Lamrabet M."/>
            <person name="Bouhnik O."/>
            <person name="Alami S."/>
            <person name="Wipf D."/>
            <person name="Courty P.E."/>
            <person name="Missbah El Idrissi M."/>
        </authorList>
    </citation>
    <scope>NUCLEOTIDE SEQUENCE</scope>
    <source>
        <strain evidence="1">LLZ17</strain>
    </source>
</reference>